<dbReference type="STRING" id="3708.A0A078FAL4"/>
<dbReference type="InterPro" id="IPR008930">
    <property type="entry name" value="Terpenoid_cyclase/PrenylTrfase"/>
</dbReference>
<dbReference type="AlphaFoldDB" id="A0A078FAL4"/>
<dbReference type="Proteomes" id="UP000028999">
    <property type="component" value="Unassembled WGS sequence"/>
</dbReference>
<dbReference type="InterPro" id="IPR018333">
    <property type="entry name" value="Squalene_cyclase"/>
</dbReference>
<dbReference type="Gene3D" id="1.50.10.20">
    <property type="match status" value="1"/>
</dbReference>
<organism evidence="3 4">
    <name type="scientific">Brassica napus</name>
    <name type="common">Rape</name>
    <dbReference type="NCBI Taxonomy" id="3708"/>
    <lineage>
        <taxon>Eukaryota</taxon>
        <taxon>Viridiplantae</taxon>
        <taxon>Streptophyta</taxon>
        <taxon>Embryophyta</taxon>
        <taxon>Tracheophyta</taxon>
        <taxon>Spermatophyta</taxon>
        <taxon>Magnoliopsida</taxon>
        <taxon>eudicotyledons</taxon>
        <taxon>Gunneridae</taxon>
        <taxon>Pentapetalae</taxon>
        <taxon>rosids</taxon>
        <taxon>malvids</taxon>
        <taxon>Brassicales</taxon>
        <taxon>Brassicaceae</taxon>
        <taxon>Brassiceae</taxon>
        <taxon>Brassica</taxon>
    </lineage>
</organism>
<sequence>MAYSPDLFSDLEVWLHARNVRRGGELMMGVDILFVDSQATSIPATIEKEVALKIQEADGSWYGSWVICYTYATWFSLGGLARTGKTYENYLAMHEGVDFLQETKQQWRLGRKRYIELEGGRSNLVRTSWTLIGLIQTYQAERDIQPLHRVGKLIINSHLENRDHPQQEMTGVFMKNCILNYVTYK</sequence>
<accession>A0A078FAL4</accession>
<dbReference type="EMBL" id="LK031990">
    <property type="protein sequence ID" value="CDY08878.1"/>
    <property type="molecule type" value="Genomic_DNA"/>
</dbReference>
<evidence type="ECO:0000259" key="2">
    <source>
        <dbReference type="Pfam" id="PF13243"/>
    </source>
</evidence>
<dbReference type="InterPro" id="IPR032696">
    <property type="entry name" value="SQ_cyclase_C"/>
</dbReference>
<dbReference type="Gramene" id="CDY08878">
    <property type="protein sequence ID" value="CDY08878"/>
    <property type="gene ID" value="GSBRNA2T00000866001"/>
</dbReference>
<dbReference type="GO" id="GO:0031559">
    <property type="term" value="F:oxidosqualene cyclase activity"/>
    <property type="evidence" value="ECO:0007669"/>
    <property type="project" value="UniProtKB-ARBA"/>
</dbReference>
<dbReference type="Pfam" id="PF13243">
    <property type="entry name" value="SQHop_cyclase_C"/>
    <property type="match status" value="1"/>
</dbReference>
<dbReference type="GO" id="GO:0005811">
    <property type="term" value="C:lipid droplet"/>
    <property type="evidence" value="ECO:0007669"/>
    <property type="project" value="InterPro"/>
</dbReference>
<keyword evidence="1" id="KW-0677">Repeat</keyword>
<dbReference type="PANTHER" id="PTHR11764:SF83">
    <property type="entry name" value="TERPENE CYCLASE_MUTASE FAMILY MEMBER"/>
    <property type="match status" value="1"/>
</dbReference>
<dbReference type="OrthoDB" id="1717038at2759"/>
<protein>
    <submittedName>
        <fullName evidence="3">BnaC08g11080D protein</fullName>
    </submittedName>
</protein>
<dbReference type="PANTHER" id="PTHR11764">
    <property type="entry name" value="TERPENE CYCLASE/MUTASE FAMILY MEMBER"/>
    <property type="match status" value="1"/>
</dbReference>
<evidence type="ECO:0000313" key="3">
    <source>
        <dbReference type="EMBL" id="CDY08878.1"/>
    </source>
</evidence>
<gene>
    <name evidence="3" type="primary">BnaC08g11080D</name>
    <name evidence="3" type="ORF">GSBRNA2T00000866001</name>
</gene>
<dbReference type="SUPFAM" id="SSF48239">
    <property type="entry name" value="Terpenoid cyclases/Protein prenyltransferases"/>
    <property type="match status" value="1"/>
</dbReference>
<dbReference type="SMR" id="A0A078FAL4"/>
<proteinExistence type="predicted"/>
<keyword evidence="4" id="KW-1185">Reference proteome</keyword>
<evidence type="ECO:0000256" key="1">
    <source>
        <dbReference type="ARBA" id="ARBA00022737"/>
    </source>
</evidence>
<name>A0A078FAL4_BRANA</name>
<dbReference type="OMA" id="ENYLAMH"/>
<dbReference type="GO" id="GO:0016104">
    <property type="term" value="P:triterpenoid biosynthetic process"/>
    <property type="evidence" value="ECO:0007669"/>
    <property type="project" value="InterPro"/>
</dbReference>
<dbReference type="PaxDb" id="3708-A0A078FAL4"/>
<reference evidence="3 4" key="1">
    <citation type="journal article" date="2014" name="Science">
        <title>Plant genetics. Early allopolyploid evolution in the post-Neolithic Brassica napus oilseed genome.</title>
        <authorList>
            <person name="Chalhoub B."/>
            <person name="Denoeud F."/>
            <person name="Liu S."/>
            <person name="Parkin I.A."/>
            <person name="Tang H."/>
            <person name="Wang X."/>
            <person name="Chiquet J."/>
            <person name="Belcram H."/>
            <person name="Tong C."/>
            <person name="Samans B."/>
            <person name="Correa M."/>
            <person name="Da Silva C."/>
            <person name="Just J."/>
            <person name="Falentin C."/>
            <person name="Koh C.S."/>
            <person name="Le Clainche I."/>
            <person name="Bernard M."/>
            <person name="Bento P."/>
            <person name="Noel B."/>
            <person name="Labadie K."/>
            <person name="Alberti A."/>
            <person name="Charles M."/>
            <person name="Arnaud D."/>
            <person name="Guo H."/>
            <person name="Daviaud C."/>
            <person name="Alamery S."/>
            <person name="Jabbari K."/>
            <person name="Zhao M."/>
            <person name="Edger P.P."/>
            <person name="Chelaifa H."/>
            <person name="Tack D."/>
            <person name="Lassalle G."/>
            <person name="Mestiri I."/>
            <person name="Schnel N."/>
            <person name="Le Paslier M.C."/>
            <person name="Fan G."/>
            <person name="Renault V."/>
            <person name="Bayer P.E."/>
            <person name="Golicz A.A."/>
            <person name="Manoli S."/>
            <person name="Lee T.H."/>
            <person name="Thi V.H."/>
            <person name="Chalabi S."/>
            <person name="Hu Q."/>
            <person name="Fan C."/>
            <person name="Tollenaere R."/>
            <person name="Lu Y."/>
            <person name="Battail C."/>
            <person name="Shen J."/>
            <person name="Sidebottom C.H."/>
            <person name="Wang X."/>
            <person name="Canaguier A."/>
            <person name="Chauveau A."/>
            <person name="Berard A."/>
            <person name="Deniot G."/>
            <person name="Guan M."/>
            <person name="Liu Z."/>
            <person name="Sun F."/>
            <person name="Lim Y.P."/>
            <person name="Lyons E."/>
            <person name="Town C.D."/>
            <person name="Bancroft I."/>
            <person name="Wang X."/>
            <person name="Meng J."/>
            <person name="Ma J."/>
            <person name="Pires J.C."/>
            <person name="King G.J."/>
            <person name="Brunel D."/>
            <person name="Delourme R."/>
            <person name="Renard M."/>
            <person name="Aury J.M."/>
            <person name="Adams K.L."/>
            <person name="Batley J."/>
            <person name="Snowdon R.J."/>
            <person name="Tost J."/>
            <person name="Edwards D."/>
            <person name="Zhou Y."/>
            <person name="Hua W."/>
            <person name="Sharpe A.G."/>
            <person name="Paterson A.H."/>
            <person name="Guan C."/>
            <person name="Wincker P."/>
        </authorList>
    </citation>
    <scope>NUCLEOTIDE SEQUENCE [LARGE SCALE GENOMIC DNA]</scope>
    <source>
        <strain evidence="4">cv. Darmor-bzh</strain>
    </source>
</reference>
<evidence type="ECO:0000313" key="4">
    <source>
        <dbReference type="Proteomes" id="UP000028999"/>
    </source>
</evidence>
<feature type="domain" description="Squalene cyclase C-terminal" evidence="2">
    <location>
        <begin position="52"/>
        <end position="185"/>
    </location>
</feature>